<dbReference type="EMBL" id="STGT01000004">
    <property type="protein sequence ID" value="THV12417.1"/>
    <property type="molecule type" value="Genomic_DNA"/>
</dbReference>
<dbReference type="Proteomes" id="UP000309667">
    <property type="component" value="Unassembled WGS sequence"/>
</dbReference>
<accession>A0ABY2QQX4</accession>
<proteinExistence type="predicted"/>
<organism evidence="1 2">
    <name type="scientific">Rhizobium rhizophilum</name>
    <dbReference type="NCBI Taxonomy" id="1850373"/>
    <lineage>
        <taxon>Bacteria</taxon>
        <taxon>Pseudomonadati</taxon>
        <taxon>Pseudomonadota</taxon>
        <taxon>Alphaproteobacteria</taxon>
        <taxon>Hyphomicrobiales</taxon>
        <taxon>Rhizobiaceae</taxon>
        <taxon>Rhizobium/Agrobacterium group</taxon>
        <taxon>Rhizobium</taxon>
    </lineage>
</organism>
<comment type="caution">
    <text evidence="1">The sequence shown here is derived from an EMBL/GenBank/DDBJ whole genome shotgun (WGS) entry which is preliminary data.</text>
</comment>
<name>A0ABY2QQX4_9HYPH</name>
<evidence type="ECO:0000313" key="2">
    <source>
        <dbReference type="Proteomes" id="UP000309667"/>
    </source>
</evidence>
<keyword evidence="2" id="KW-1185">Reference proteome</keyword>
<dbReference type="RefSeq" id="WP_136559212.1">
    <property type="nucleotide sequence ID" value="NZ_STGT01000004.1"/>
</dbReference>
<reference evidence="1 2" key="1">
    <citation type="submission" date="2019-04" db="EMBL/GenBank/DDBJ databases">
        <title>Genome sequence of strain 7209-2.</title>
        <authorList>
            <person name="Gao J."/>
            <person name="Sun J."/>
        </authorList>
    </citation>
    <scope>NUCLEOTIDE SEQUENCE [LARGE SCALE GENOMIC DNA]</scope>
    <source>
        <strain evidence="1 2">7209-2</strain>
    </source>
</reference>
<evidence type="ECO:0000313" key="1">
    <source>
        <dbReference type="EMBL" id="THV12417.1"/>
    </source>
</evidence>
<gene>
    <name evidence="1" type="ORF">E9677_16705</name>
</gene>
<protein>
    <submittedName>
        <fullName evidence="1">Uncharacterized protein</fullName>
    </submittedName>
</protein>
<sequence>MRSPSSVAYLRFHTLQTLFSGAPLEGGLQQFDQTRTLHRLKFVEIVLPPANRGTIGDLTYLEQGPVRLATLEADEKFTVMIRHVSDQHLGHFMLRFHGIM</sequence>